<gene>
    <name evidence="1" type="ORF">LOK49_LG12G00300</name>
</gene>
<accession>A0ACC0FTG6</accession>
<dbReference type="Proteomes" id="UP001060215">
    <property type="component" value="Chromosome 13"/>
</dbReference>
<comment type="caution">
    <text evidence="1">The sequence shown here is derived from an EMBL/GenBank/DDBJ whole genome shotgun (WGS) entry which is preliminary data.</text>
</comment>
<reference evidence="1 2" key="1">
    <citation type="journal article" date="2022" name="Plant J.">
        <title>Chromosome-level genome of Camellia lanceoleosa provides a valuable resource for understanding genome evolution and self-incompatibility.</title>
        <authorList>
            <person name="Gong W."/>
            <person name="Xiao S."/>
            <person name="Wang L."/>
            <person name="Liao Z."/>
            <person name="Chang Y."/>
            <person name="Mo W."/>
            <person name="Hu G."/>
            <person name="Li W."/>
            <person name="Zhao G."/>
            <person name="Zhu H."/>
            <person name="Hu X."/>
            <person name="Ji K."/>
            <person name="Xiang X."/>
            <person name="Song Q."/>
            <person name="Yuan D."/>
            <person name="Jin S."/>
            <person name="Zhang L."/>
        </authorList>
    </citation>
    <scope>NUCLEOTIDE SEQUENCE [LARGE SCALE GENOMIC DNA]</scope>
    <source>
        <strain evidence="1">SQ_2022a</strain>
    </source>
</reference>
<evidence type="ECO:0000313" key="1">
    <source>
        <dbReference type="EMBL" id="KAI7991382.1"/>
    </source>
</evidence>
<sequence length="129" mass="14580">MCVGGLRIHEVTQVRTQSIDLQLRSISARTQSIFSFNPNRSLCRLVSESIFTSFLNRSEFFGFNPKVNFFDIYGRKLNTSDIGVSCNGEGTFFLRSSRGFTVKGQPFILSIEDPQAPENDIGKNSFSYF</sequence>
<keyword evidence="2" id="KW-1185">Reference proteome</keyword>
<proteinExistence type="predicted"/>
<name>A0ACC0FTG6_9ERIC</name>
<protein>
    <submittedName>
        <fullName evidence="1">Non-canonical poly(A) RNA polymerase protein Trf4-1</fullName>
    </submittedName>
</protein>
<organism evidence="1 2">
    <name type="scientific">Camellia lanceoleosa</name>
    <dbReference type="NCBI Taxonomy" id="1840588"/>
    <lineage>
        <taxon>Eukaryota</taxon>
        <taxon>Viridiplantae</taxon>
        <taxon>Streptophyta</taxon>
        <taxon>Embryophyta</taxon>
        <taxon>Tracheophyta</taxon>
        <taxon>Spermatophyta</taxon>
        <taxon>Magnoliopsida</taxon>
        <taxon>eudicotyledons</taxon>
        <taxon>Gunneridae</taxon>
        <taxon>Pentapetalae</taxon>
        <taxon>asterids</taxon>
        <taxon>Ericales</taxon>
        <taxon>Theaceae</taxon>
        <taxon>Camellia</taxon>
    </lineage>
</organism>
<evidence type="ECO:0000313" key="2">
    <source>
        <dbReference type="Proteomes" id="UP001060215"/>
    </source>
</evidence>
<dbReference type="EMBL" id="CM045770">
    <property type="protein sequence ID" value="KAI7991382.1"/>
    <property type="molecule type" value="Genomic_DNA"/>
</dbReference>